<dbReference type="InterPro" id="IPR035992">
    <property type="entry name" value="Ricin_B-like_lectins"/>
</dbReference>
<feature type="domain" description="Ricin B lectin" evidence="1">
    <location>
        <begin position="36"/>
        <end position="115"/>
    </location>
</feature>
<evidence type="ECO:0000259" key="1">
    <source>
        <dbReference type="Pfam" id="PF14200"/>
    </source>
</evidence>
<organism evidence="2 3">
    <name type="scientific">Streptomyces bullii</name>
    <dbReference type="NCBI Taxonomy" id="349910"/>
    <lineage>
        <taxon>Bacteria</taxon>
        <taxon>Bacillati</taxon>
        <taxon>Actinomycetota</taxon>
        <taxon>Actinomycetes</taxon>
        <taxon>Kitasatosporales</taxon>
        <taxon>Streptomycetaceae</taxon>
        <taxon>Streptomyces</taxon>
    </lineage>
</organism>
<accession>A0ABW0UUU5</accession>
<keyword evidence="3" id="KW-1185">Reference proteome</keyword>
<name>A0ABW0UUU5_9ACTN</name>
<dbReference type="PROSITE" id="PS50231">
    <property type="entry name" value="RICIN_B_LECTIN"/>
    <property type="match status" value="1"/>
</dbReference>
<reference evidence="3" key="1">
    <citation type="journal article" date="2019" name="Int. J. Syst. Evol. Microbiol.">
        <title>The Global Catalogue of Microorganisms (GCM) 10K type strain sequencing project: providing services to taxonomists for standard genome sequencing and annotation.</title>
        <authorList>
            <consortium name="The Broad Institute Genomics Platform"/>
            <consortium name="The Broad Institute Genome Sequencing Center for Infectious Disease"/>
            <person name="Wu L."/>
            <person name="Ma J."/>
        </authorList>
    </citation>
    <scope>NUCLEOTIDE SEQUENCE [LARGE SCALE GENOMIC DNA]</scope>
    <source>
        <strain evidence="3">CGMCC 4.7248</strain>
    </source>
</reference>
<dbReference type="Gene3D" id="2.80.10.50">
    <property type="match status" value="1"/>
</dbReference>
<proteinExistence type="predicted"/>
<dbReference type="Pfam" id="PF14200">
    <property type="entry name" value="RicinB_lectin_2"/>
    <property type="match status" value="1"/>
</dbReference>
<comment type="caution">
    <text evidence="2">The sequence shown here is derived from an EMBL/GenBank/DDBJ whole genome shotgun (WGS) entry which is preliminary data.</text>
</comment>
<protein>
    <submittedName>
        <fullName evidence="2">RICIN domain-containing protein</fullName>
    </submittedName>
</protein>
<dbReference type="RefSeq" id="WP_381026708.1">
    <property type="nucleotide sequence ID" value="NZ_JBHSNY010000009.1"/>
</dbReference>
<evidence type="ECO:0000313" key="3">
    <source>
        <dbReference type="Proteomes" id="UP001596154"/>
    </source>
</evidence>
<dbReference type="InterPro" id="IPR000772">
    <property type="entry name" value="Ricin_B_lectin"/>
</dbReference>
<dbReference type="SUPFAM" id="SSF50370">
    <property type="entry name" value="Ricin B-like lectins"/>
    <property type="match status" value="1"/>
</dbReference>
<sequence>MRSGKVADVYRVERGRRRRHPVARHRRVEPAVAFRSTGNGYHTIACVRSGKVLDVAGFSADGAAVVQRTADGRTSRQWQLRPQTGGEFVLVNRNSGKVLDVKGGSTADGVALIQYRDVGSSDRRWTFHRVTGWGP</sequence>
<dbReference type="Proteomes" id="UP001596154">
    <property type="component" value="Unassembled WGS sequence"/>
</dbReference>
<dbReference type="EMBL" id="JBHSNY010000009">
    <property type="protein sequence ID" value="MFC5637350.1"/>
    <property type="molecule type" value="Genomic_DNA"/>
</dbReference>
<evidence type="ECO:0000313" key="2">
    <source>
        <dbReference type="EMBL" id="MFC5637350.1"/>
    </source>
</evidence>
<gene>
    <name evidence="2" type="ORF">ACFPZJ_26920</name>
</gene>